<feature type="region of interest" description="Disordered" evidence="1">
    <location>
        <begin position="1"/>
        <end position="24"/>
    </location>
</feature>
<evidence type="ECO:0000256" key="1">
    <source>
        <dbReference type="SAM" id="MobiDB-lite"/>
    </source>
</evidence>
<reference evidence="2" key="1">
    <citation type="submission" date="2023-03" db="EMBL/GenBank/DDBJ databases">
        <title>Chromosome-scale reference genome and RAD-based genetic map of yellow starthistle (Centaurea solstitialis) reveal putative structural variation and QTLs associated with invader traits.</title>
        <authorList>
            <person name="Reatini B."/>
            <person name="Cang F.A."/>
            <person name="Jiang Q."/>
            <person name="Mckibben M.T.W."/>
            <person name="Barker M.S."/>
            <person name="Rieseberg L.H."/>
            <person name="Dlugosch K.M."/>
        </authorList>
    </citation>
    <scope>NUCLEOTIDE SEQUENCE</scope>
    <source>
        <strain evidence="2">CAN-66</strain>
        <tissue evidence="2">Leaf</tissue>
    </source>
</reference>
<organism evidence="2 3">
    <name type="scientific">Centaurea solstitialis</name>
    <name type="common">yellow star-thistle</name>
    <dbReference type="NCBI Taxonomy" id="347529"/>
    <lineage>
        <taxon>Eukaryota</taxon>
        <taxon>Viridiplantae</taxon>
        <taxon>Streptophyta</taxon>
        <taxon>Embryophyta</taxon>
        <taxon>Tracheophyta</taxon>
        <taxon>Spermatophyta</taxon>
        <taxon>Magnoliopsida</taxon>
        <taxon>eudicotyledons</taxon>
        <taxon>Gunneridae</taxon>
        <taxon>Pentapetalae</taxon>
        <taxon>asterids</taxon>
        <taxon>campanulids</taxon>
        <taxon>Asterales</taxon>
        <taxon>Asteraceae</taxon>
        <taxon>Carduoideae</taxon>
        <taxon>Cardueae</taxon>
        <taxon>Centaureinae</taxon>
        <taxon>Centaurea</taxon>
    </lineage>
</organism>
<proteinExistence type="predicted"/>
<protein>
    <submittedName>
        <fullName evidence="2">Uncharacterized protein</fullName>
    </submittedName>
</protein>
<comment type="caution">
    <text evidence="2">The sequence shown here is derived from an EMBL/GenBank/DDBJ whole genome shotgun (WGS) entry which is preliminary data.</text>
</comment>
<dbReference type="AlphaFoldDB" id="A0AA38VRJ6"/>
<dbReference type="EMBL" id="JARYMX010000066">
    <property type="protein sequence ID" value="KAJ9536077.1"/>
    <property type="molecule type" value="Genomic_DNA"/>
</dbReference>
<sequence length="103" mass="11885">MLARASFDPVTEPNNPKPKNPKPIRPNLIWFGYRKVYNESAYARAYGTYVDKAIMEWQGNERELTSTLRLLTSIDLSSNHLMGQIPNELTALHELLVKQHSTW</sequence>
<evidence type="ECO:0000313" key="2">
    <source>
        <dbReference type="EMBL" id="KAJ9536077.1"/>
    </source>
</evidence>
<gene>
    <name evidence="2" type="ORF">OSB04_un000762</name>
</gene>
<name>A0AA38VRJ6_9ASTR</name>
<accession>A0AA38VRJ6</accession>
<dbReference type="Proteomes" id="UP001172457">
    <property type="component" value="Unassembled WGS sequence"/>
</dbReference>
<evidence type="ECO:0000313" key="3">
    <source>
        <dbReference type="Proteomes" id="UP001172457"/>
    </source>
</evidence>
<keyword evidence="3" id="KW-1185">Reference proteome</keyword>
<feature type="compositionally biased region" description="Pro residues" evidence="1">
    <location>
        <begin position="15"/>
        <end position="24"/>
    </location>
</feature>